<dbReference type="RefSeq" id="WP_382319760.1">
    <property type="nucleotide sequence ID" value="NZ_JBHUIA010000011.1"/>
</dbReference>
<reference evidence="2" key="1">
    <citation type="journal article" date="2019" name="Int. J. Syst. Evol. Microbiol.">
        <title>The Global Catalogue of Microorganisms (GCM) 10K type strain sequencing project: providing services to taxonomists for standard genome sequencing and annotation.</title>
        <authorList>
            <consortium name="The Broad Institute Genomics Platform"/>
            <consortium name="The Broad Institute Genome Sequencing Center for Infectious Disease"/>
            <person name="Wu L."/>
            <person name="Ma J."/>
        </authorList>
    </citation>
    <scope>NUCLEOTIDE SEQUENCE [LARGE SCALE GENOMIC DNA]</scope>
    <source>
        <strain evidence="2">CGMCC 1.15795</strain>
    </source>
</reference>
<dbReference type="SUPFAM" id="SSF82602">
    <property type="entry name" value="Nuclease A inhibitor (NuiA)"/>
    <property type="match status" value="1"/>
</dbReference>
<keyword evidence="2" id="KW-1185">Reference proteome</keyword>
<sequence>MPDLLPELQRLTAGLLFMSESDAPLEVVNYTRPAGSLPNAALLQALGEPADVPTRVVTLAYFLRNHTAVTERPDRQPVVAQYQALQAFMEQHLQAAQVYRVGDEPRIRAYALGESEAGQLLGFKTLLIET</sequence>
<dbReference type="InterPro" id="IPR012489">
    <property type="entry name" value="NucleaseA_inhib-like"/>
</dbReference>
<dbReference type="Pfam" id="PF07924">
    <property type="entry name" value="NuiA"/>
    <property type="match status" value="1"/>
</dbReference>
<evidence type="ECO:0000313" key="2">
    <source>
        <dbReference type="Proteomes" id="UP001597197"/>
    </source>
</evidence>
<dbReference type="Gene3D" id="3.40.1460.10">
    <property type="entry name" value="Nuclease A inhibitor-like"/>
    <property type="match status" value="1"/>
</dbReference>
<comment type="caution">
    <text evidence="1">The sequence shown here is derived from an EMBL/GenBank/DDBJ whole genome shotgun (WGS) entry which is preliminary data.</text>
</comment>
<dbReference type="EMBL" id="JBHUFD010000019">
    <property type="protein sequence ID" value="MFD1875638.1"/>
    <property type="molecule type" value="Genomic_DNA"/>
</dbReference>
<gene>
    <name evidence="1" type="ORF">ACFSDX_24615</name>
</gene>
<organism evidence="1 2">
    <name type="scientific">Hymenobacter bucti</name>
    <dbReference type="NCBI Taxonomy" id="1844114"/>
    <lineage>
        <taxon>Bacteria</taxon>
        <taxon>Pseudomonadati</taxon>
        <taxon>Bacteroidota</taxon>
        <taxon>Cytophagia</taxon>
        <taxon>Cytophagales</taxon>
        <taxon>Hymenobacteraceae</taxon>
        <taxon>Hymenobacter</taxon>
    </lineage>
</organism>
<dbReference type="InterPro" id="IPR036587">
    <property type="entry name" value="NucleaseA_inhib-like_sf"/>
</dbReference>
<proteinExistence type="predicted"/>
<dbReference type="Proteomes" id="UP001597197">
    <property type="component" value="Unassembled WGS sequence"/>
</dbReference>
<name>A0ABW4R182_9BACT</name>
<protein>
    <submittedName>
        <fullName evidence="1">Nuclease A inhibitor family protein</fullName>
    </submittedName>
</protein>
<accession>A0ABW4R182</accession>
<evidence type="ECO:0000313" key="1">
    <source>
        <dbReference type="EMBL" id="MFD1875638.1"/>
    </source>
</evidence>